<dbReference type="EMBL" id="LHQR01000026">
    <property type="protein sequence ID" value="KXG52524.1"/>
    <property type="molecule type" value="Genomic_DNA"/>
</dbReference>
<dbReference type="OrthoDB" id="4187154at2759"/>
<dbReference type="GeneID" id="63711822"/>
<dbReference type="STRING" id="5078.A0A135LU68"/>
<accession>A0A135LU68</accession>
<name>A0A135LU68_PENPA</name>
<sequence>MTNPPDACPPTGVPVATLASIDVWLEYNFPDNNIPQAQDYSRLEVGLLEQEPSAVPHPQLLETGTGVAILQAVPSEGFSEALESQSCCISEYQSNSSCDELFRLFDLGIRRLIISNSIKDPTIRVPQHGTIKSLADLYPAVFDPGYRHEINQRGVTIPIITKAISSMLAGKKDPSTKTKLADFLELNRSHHKDDLTVRPQVLSCRAALLSSLWRISQKTVPKLKPTKRRASMLSTNRPAKGLARSAEAVHPMYTDQLQPENGNSGLQYSFLVQNHVEDEECDVPLLNNESEDQLLDNVSETSFTDIGGSTQTSLDTLTSTIGSSQTSYGDHDIMLLSNHSDLVDYSGDYVTDHHPREDEEAYDTDIIMADDL</sequence>
<dbReference type="RefSeq" id="XP_040651060.1">
    <property type="nucleotide sequence ID" value="XM_040796522.1"/>
</dbReference>
<dbReference type="OMA" id="SVWITEA"/>
<dbReference type="Proteomes" id="UP000070168">
    <property type="component" value="Unassembled WGS sequence"/>
</dbReference>
<gene>
    <name evidence="1" type="ORF">PGRI_088080</name>
</gene>
<protein>
    <submittedName>
        <fullName evidence="1">Uncharacterized protein</fullName>
    </submittedName>
</protein>
<reference evidence="1 2" key="1">
    <citation type="journal article" date="2016" name="BMC Genomics">
        <title>Genome sequencing and secondary metabolism of the postharvest pathogen Penicillium griseofulvum.</title>
        <authorList>
            <person name="Banani H."/>
            <person name="Marcet-Houben M."/>
            <person name="Ballester A.R."/>
            <person name="Abbruscato P."/>
            <person name="Gonzalez-Candelas L."/>
            <person name="Gabaldon T."/>
            <person name="Spadaro D."/>
        </authorList>
    </citation>
    <scope>NUCLEOTIDE SEQUENCE [LARGE SCALE GENOMIC DNA]</scope>
    <source>
        <strain evidence="1 2">PG3</strain>
    </source>
</reference>
<keyword evidence="2" id="KW-1185">Reference proteome</keyword>
<proteinExistence type="predicted"/>
<evidence type="ECO:0000313" key="2">
    <source>
        <dbReference type="Proteomes" id="UP000070168"/>
    </source>
</evidence>
<organism evidence="1 2">
    <name type="scientific">Penicillium patulum</name>
    <name type="common">Penicillium griseofulvum</name>
    <dbReference type="NCBI Taxonomy" id="5078"/>
    <lineage>
        <taxon>Eukaryota</taxon>
        <taxon>Fungi</taxon>
        <taxon>Dikarya</taxon>
        <taxon>Ascomycota</taxon>
        <taxon>Pezizomycotina</taxon>
        <taxon>Eurotiomycetes</taxon>
        <taxon>Eurotiomycetidae</taxon>
        <taxon>Eurotiales</taxon>
        <taxon>Aspergillaceae</taxon>
        <taxon>Penicillium</taxon>
    </lineage>
</organism>
<comment type="caution">
    <text evidence="1">The sequence shown here is derived from an EMBL/GenBank/DDBJ whole genome shotgun (WGS) entry which is preliminary data.</text>
</comment>
<evidence type="ECO:0000313" key="1">
    <source>
        <dbReference type="EMBL" id="KXG52524.1"/>
    </source>
</evidence>
<dbReference type="AlphaFoldDB" id="A0A135LU68"/>